<gene>
    <name evidence="1" type="ORF">CX676_07630</name>
</gene>
<evidence type="ECO:0000313" key="1">
    <source>
        <dbReference type="EMBL" id="AUH64051.1"/>
    </source>
</evidence>
<name>A0A2H5EXL5_9RHOB</name>
<sequence>MFDRSFNTGTSEFNVDSFDWIRDLDSTCKAPMQHWIRLLSVAGQIENDIARLDVLKDLGAISLMA</sequence>
<dbReference type="Proteomes" id="UP000234530">
    <property type="component" value="Chromosome"/>
</dbReference>
<protein>
    <submittedName>
        <fullName evidence="1">Uncharacterized protein</fullName>
    </submittedName>
</protein>
<dbReference type="EMBL" id="CP025430">
    <property type="protein sequence ID" value="AUH64051.1"/>
    <property type="molecule type" value="Genomic_DNA"/>
</dbReference>
<proteinExistence type="predicted"/>
<dbReference type="AlphaFoldDB" id="A0A2H5EXL5"/>
<organism evidence="1 2">
    <name type="scientific">Paracoccus zhejiangensis</name>
    <dbReference type="NCBI Taxonomy" id="1077935"/>
    <lineage>
        <taxon>Bacteria</taxon>
        <taxon>Pseudomonadati</taxon>
        <taxon>Pseudomonadota</taxon>
        <taxon>Alphaproteobacteria</taxon>
        <taxon>Rhodobacterales</taxon>
        <taxon>Paracoccaceae</taxon>
        <taxon>Paracoccus</taxon>
    </lineage>
</organism>
<keyword evidence="2" id="KW-1185">Reference proteome</keyword>
<accession>A0A2H5EXL5</accession>
<reference evidence="1 2" key="1">
    <citation type="journal article" date="2013" name="Antonie Van Leeuwenhoek">
        <title>Paracoccus zhejiangensis sp. nov., isolated from activated sludge in wastewater-treatment system.</title>
        <authorList>
            <person name="Wu Z.G."/>
            <person name="Zhang D.F."/>
            <person name="Liu Y.L."/>
            <person name="Wang F."/>
            <person name="Jiang X."/>
            <person name="Li C."/>
            <person name="Li S.P."/>
            <person name="Hong Q."/>
            <person name="Li W.J."/>
        </authorList>
    </citation>
    <scope>NUCLEOTIDE SEQUENCE [LARGE SCALE GENOMIC DNA]</scope>
    <source>
        <strain evidence="1 2">J6</strain>
    </source>
</reference>
<evidence type="ECO:0000313" key="2">
    <source>
        <dbReference type="Proteomes" id="UP000234530"/>
    </source>
</evidence>
<dbReference type="KEGG" id="pzh:CX676_07630"/>